<dbReference type="InterPro" id="IPR050331">
    <property type="entry name" value="Zinc_finger"/>
</dbReference>
<feature type="domain" description="C2H2-type" evidence="14">
    <location>
        <begin position="848"/>
        <end position="875"/>
    </location>
</feature>
<feature type="domain" description="C2H2-type" evidence="14">
    <location>
        <begin position="371"/>
        <end position="399"/>
    </location>
</feature>
<keyword evidence="7" id="KW-0805">Transcription regulation</keyword>
<feature type="domain" description="C2H2-type" evidence="14">
    <location>
        <begin position="1190"/>
        <end position="1218"/>
    </location>
</feature>
<evidence type="ECO:0000256" key="5">
    <source>
        <dbReference type="ARBA" id="ARBA00022771"/>
    </source>
</evidence>
<feature type="compositionally biased region" description="Basic and acidic residues" evidence="12">
    <location>
        <begin position="990"/>
        <end position="999"/>
    </location>
</feature>
<dbReference type="Pfam" id="PF00651">
    <property type="entry name" value="BTB"/>
    <property type="match status" value="1"/>
</dbReference>
<dbReference type="InterPro" id="IPR000210">
    <property type="entry name" value="BTB/POZ_dom"/>
</dbReference>
<feature type="domain" description="C2H2-type" evidence="14">
    <location>
        <begin position="254"/>
        <end position="277"/>
    </location>
</feature>
<dbReference type="FunFam" id="3.30.160.60:FF:000322">
    <property type="entry name" value="GDNF-inducible zinc finger protein 1"/>
    <property type="match status" value="1"/>
</dbReference>
<keyword evidence="6" id="KW-0862">Zinc</keyword>
<evidence type="ECO:0000256" key="9">
    <source>
        <dbReference type="ARBA" id="ARBA00023163"/>
    </source>
</evidence>
<dbReference type="Gene3D" id="3.30.710.10">
    <property type="entry name" value="Potassium Channel Kv1.1, Chain A"/>
    <property type="match status" value="1"/>
</dbReference>
<feature type="domain" description="C2H2-type" evidence="14">
    <location>
        <begin position="314"/>
        <end position="342"/>
    </location>
</feature>
<feature type="domain" description="C2H2-type" evidence="14">
    <location>
        <begin position="792"/>
        <end position="819"/>
    </location>
</feature>
<feature type="domain" description="C2H2-type" evidence="14">
    <location>
        <begin position="1332"/>
        <end position="1359"/>
    </location>
</feature>
<feature type="domain" description="BTB" evidence="13">
    <location>
        <begin position="30"/>
        <end position="102"/>
    </location>
</feature>
<feature type="domain" description="C2H2-type" evidence="14">
    <location>
        <begin position="621"/>
        <end position="649"/>
    </location>
</feature>
<feature type="region of interest" description="Disordered" evidence="12">
    <location>
        <begin position="975"/>
        <end position="1001"/>
    </location>
</feature>
<evidence type="ECO:0000259" key="13">
    <source>
        <dbReference type="PROSITE" id="PS50097"/>
    </source>
</evidence>
<dbReference type="GO" id="GO:0045893">
    <property type="term" value="P:positive regulation of DNA-templated transcription"/>
    <property type="evidence" value="ECO:0007669"/>
    <property type="project" value="UniProtKB-ARBA"/>
</dbReference>
<dbReference type="Pfam" id="PF12874">
    <property type="entry name" value="zf-met"/>
    <property type="match status" value="1"/>
</dbReference>
<feature type="domain" description="C2H2-type" evidence="14">
    <location>
        <begin position="1360"/>
        <end position="1387"/>
    </location>
</feature>
<feature type="domain" description="C2H2-type" evidence="14">
    <location>
        <begin position="343"/>
        <end position="370"/>
    </location>
</feature>
<dbReference type="SMART" id="SM00225">
    <property type="entry name" value="BTB"/>
    <property type="match status" value="1"/>
</dbReference>
<feature type="domain" description="C2H2-type" evidence="14">
    <location>
        <begin position="1161"/>
        <end position="1189"/>
    </location>
</feature>
<evidence type="ECO:0000256" key="12">
    <source>
        <dbReference type="SAM" id="MobiDB-lite"/>
    </source>
</evidence>
<feature type="compositionally biased region" description="Basic and acidic residues" evidence="12">
    <location>
        <begin position="1438"/>
        <end position="1450"/>
    </location>
</feature>
<comment type="subcellular location">
    <subcellularLocation>
        <location evidence="1">Nucleus</location>
    </subcellularLocation>
</comment>
<dbReference type="FunFam" id="3.30.160.60:FF:001498">
    <property type="entry name" value="Zinc finger protein 404"/>
    <property type="match status" value="1"/>
</dbReference>
<dbReference type="FunFam" id="3.30.160.60:FF:002343">
    <property type="entry name" value="Zinc finger protein 33A"/>
    <property type="match status" value="1"/>
</dbReference>
<evidence type="ECO:0000256" key="2">
    <source>
        <dbReference type="ARBA" id="ARBA00006991"/>
    </source>
</evidence>
<dbReference type="InterPro" id="IPR036236">
    <property type="entry name" value="Znf_C2H2_sf"/>
</dbReference>
<dbReference type="GO" id="GO:0043565">
    <property type="term" value="F:sequence-specific DNA binding"/>
    <property type="evidence" value="ECO:0007669"/>
    <property type="project" value="UniProtKB-ARBA"/>
</dbReference>
<dbReference type="FunFam" id="3.30.160.60:FF:001639">
    <property type="entry name" value="Si:dkey-7i4.21"/>
    <property type="match status" value="1"/>
</dbReference>
<sequence length="1617" mass="181095">MEVKITLESKVAASNLLRSLHSQYQRGYLCDIIVQTGQEESQASFPVHRVVLAACSSYFQNIFTLQSPGGAQLPAVVVQNICSEDFAAFVQFVYTASVEVTPDQLPRLLDVARKLDCKDLLEACKAPTVTSSCLAGKSFQTPLTKASPEPDSTLRDEDPPADQILNPDIRKCEAQESSTIVSVRPNILKRVPKSKAEETSQACEPVPADESTDTPANAFETKLVIRKVHLEETKARTNKGKPFGNAKKQHPETFTCEKCLREFVSVKLFKTHMEKVHKVKLVVKYSCDLCPQLVSTHQNLRQHRLAVHTSERPFACRVCDKRFKCPKDLSDHARRVHTKKTPQMCPYCDKIISSKGGLAVHIRTHTGEKPYRCADCGARFAQKSAFNTHIRKVHQSTKVRSSDGPAHCKKAVPKCGAEPESGNPRADSGEANQTVEQTEVPGMTEVNTVIEEQSVSVEESNNVREPEGWTGHAPSYDEHHKRLENVMKKKEETGAAEDAGKETCEGPKDEGEIQLAQEDEEEGEEEEGEEDFESDKKDGGCNFADKSDQLPHHKCKEAGGTGGGNQQKSRGEKTPEEAVVSPGKEGCVIQCDRCNGQFPARRTFVLHYRQVHRAQPEKKVYKCETCGKAFGSLHTWREHRVCVHSEERRFACSVCGGTFKRKRDVRTHYVRKHEGRVKRPLCSVCGKMLSSQTALLFHMRTHTGEKPYQCSVCHTRFAQPSQLKSHTRAHTGEKPYICEVCGASFGDSSKLTTHRRTHTGQRLFKCDVCEKSFTSKEYLKRHKICHLGVKPFKCEMCGKAFGLRASYFQHCRVHSDTRPFFCEQCGKSFTQQGALRRHQRIHTGEKPFKCKACERSFTDMSTLRRHVAVHDKKAQWRTYVIDLTNKKEHNWSKIKCCHFTELTTRGNMSNSVVQLMSKVYHENLLGEMQQLRLMGSLCDVTVQVDFQGELEEFEAHQHNITPELEFLTDSFGQEASDGASALTEKPSPSKRAEKKKEAKIVAPSRRLSNRLAGRKVFVEIPKKKYVRKLKDQRKAPKSLGGQESADKIQEEKGSQEPLVWTEEVLESTGEAATEALEETSEIPDLEDQEMPSEDDPAASDLQAQKEEEEEEEEGKDADERGTKRKRNGQFKCEKCLRSFHYEKSYLKHISVSHGVQPEVTYRCGTCGQNFANRCNLKIHERHVHSDERLFPCDVCGKAFKRKKDVKRHCRQVHEGGGERHFCPVCGKSLSSKTALVLHQRTHTGDRPYECSDCGAKFSQSSALKTHRRTHTGEKPFSCDQCDARFTQNHMLSYHKRCHTGEKPYMCENCGKSFASKEYLKHHARIHSGSKPYKCEICERAFAQRNSLHQHMKIHTGERPYSCEDCGKQFTQLNALQRHHRIHTGERPYMCMLCSRTFTDKSTVRRHTMTHDKDTPWKNYLVVLEGNVENSHKRMKHAGAGEKKEEQDRAAGAEGAEDTAGEQKGDKGVKLVEEEAATVQVEPVTISGDWSAPGPGAIALLSHTALGSFTVIQTDLTGTQLQPIVNTDSTSATSTQVISLETPAVAVPVQVPVPVSAEVCVSVQPSELDAVTDQTPCITSDPSPTVGGHLAVSEDVTVEAIAVETMEVSSENAPDAAV</sequence>
<organism evidence="15 16">
    <name type="scientific">Megalops atlanticus</name>
    <name type="common">Tarpon</name>
    <name type="synonym">Clupea gigantea</name>
    <dbReference type="NCBI Taxonomy" id="7932"/>
    <lineage>
        <taxon>Eukaryota</taxon>
        <taxon>Metazoa</taxon>
        <taxon>Chordata</taxon>
        <taxon>Craniata</taxon>
        <taxon>Vertebrata</taxon>
        <taxon>Euteleostomi</taxon>
        <taxon>Actinopterygii</taxon>
        <taxon>Neopterygii</taxon>
        <taxon>Teleostei</taxon>
        <taxon>Elopiformes</taxon>
        <taxon>Megalopidae</taxon>
        <taxon>Megalops</taxon>
    </lineage>
</organism>
<evidence type="ECO:0000256" key="1">
    <source>
        <dbReference type="ARBA" id="ARBA00004123"/>
    </source>
</evidence>
<feature type="region of interest" description="Disordered" evidence="12">
    <location>
        <begin position="1029"/>
        <end position="1123"/>
    </location>
</feature>
<dbReference type="SUPFAM" id="SSF54695">
    <property type="entry name" value="POZ domain"/>
    <property type="match status" value="1"/>
</dbReference>
<feature type="compositionally biased region" description="Basic and acidic residues" evidence="12">
    <location>
        <begin position="1044"/>
        <end position="1054"/>
    </location>
</feature>
<dbReference type="GO" id="GO:0005634">
    <property type="term" value="C:nucleus"/>
    <property type="evidence" value="ECO:0007669"/>
    <property type="project" value="UniProtKB-SubCell"/>
</dbReference>
<dbReference type="InterPro" id="IPR011333">
    <property type="entry name" value="SKP1/BTB/POZ_sf"/>
</dbReference>
<feature type="domain" description="C2H2-type" evidence="14">
    <location>
        <begin position="736"/>
        <end position="763"/>
    </location>
</feature>
<evidence type="ECO:0000256" key="8">
    <source>
        <dbReference type="ARBA" id="ARBA00023125"/>
    </source>
</evidence>
<feature type="region of interest" description="Disordered" evidence="12">
    <location>
        <begin position="193"/>
        <end position="216"/>
    </location>
</feature>
<keyword evidence="9" id="KW-0804">Transcription</keyword>
<feature type="domain" description="C2H2-type" evidence="14">
    <location>
        <begin position="764"/>
        <end position="791"/>
    </location>
</feature>
<dbReference type="GO" id="GO:0045596">
    <property type="term" value="P:negative regulation of cell differentiation"/>
    <property type="evidence" value="ECO:0007669"/>
    <property type="project" value="UniProtKB-ARBA"/>
</dbReference>
<dbReference type="InterPro" id="IPR013087">
    <property type="entry name" value="Znf_C2H2_type"/>
</dbReference>
<feature type="domain" description="C2H2-type" evidence="14">
    <location>
        <begin position="680"/>
        <end position="707"/>
    </location>
</feature>
<proteinExistence type="inferred from homology"/>
<feature type="region of interest" description="Disordered" evidence="12">
    <location>
        <begin position="1430"/>
        <end position="1465"/>
    </location>
</feature>
<dbReference type="SMART" id="SM00355">
    <property type="entry name" value="ZnF_C2H2"/>
    <property type="match status" value="25"/>
</dbReference>
<evidence type="ECO:0000313" key="15">
    <source>
        <dbReference type="EMBL" id="KAG7460724.1"/>
    </source>
</evidence>
<feature type="compositionally biased region" description="Acidic residues" evidence="12">
    <location>
        <begin position="1075"/>
        <end position="1097"/>
    </location>
</feature>
<dbReference type="Proteomes" id="UP001046870">
    <property type="component" value="Chromosome 18"/>
</dbReference>
<feature type="region of interest" description="Disordered" evidence="12">
    <location>
        <begin position="454"/>
        <end position="478"/>
    </location>
</feature>
<dbReference type="FunFam" id="3.30.160.60:FF:001732">
    <property type="entry name" value="Zgc:162936"/>
    <property type="match status" value="1"/>
</dbReference>
<feature type="domain" description="C2H2-type" evidence="14">
    <location>
        <begin position="1130"/>
        <end position="1157"/>
    </location>
</feature>
<dbReference type="FunFam" id="3.30.160.60:FF:000446">
    <property type="entry name" value="Zinc finger protein"/>
    <property type="match status" value="1"/>
</dbReference>
<dbReference type="PROSITE" id="PS00028">
    <property type="entry name" value="ZINC_FINGER_C2H2_1"/>
    <property type="match status" value="24"/>
</dbReference>
<keyword evidence="10" id="KW-0539">Nucleus</keyword>
<keyword evidence="3" id="KW-0479">Metal-binding</keyword>
<dbReference type="FunFam" id="3.30.160.60:FF:000709">
    <property type="entry name" value="GDNF-inducible zinc finger protein 1"/>
    <property type="match status" value="1"/>
</dbReference>
<dbReference type="GO" id="GO:0005694">
    <property type="term" value="C:chromosome"/>
    <property type="evidence" value="ECO:0007669"/>
    <property type="project" value="UniProtKB-ARBA"/>
</dbReference>
<feature type="domain" description="C2H2-type" evidence="14">
    <location>
        <begin position="820"/>
        <end position="847"/>
    </location>
</feature>
<dbReference type="GO" id="GO:0008270">
    <property type="term" value="F:zinc ion binding"/>
    <property type="evidence" value="ECO:0007669"/>
    <property type="project" value="UniProtKB-KW"/>
</dbReference>
<evidence type="ECO:0000256" key="4">
    <source>
        <dbReference type="ARBA" id="ARBA00022737"/>
    </source>
</evidence>
<comment type="similarity">
    <text evidence="2">Belongs to the krueppel C2H2-type zinc-finger protein family.</text>
</comment>
<feature type="compositionally biased region" description="Acidic residues" evidence="12">
    <location>
        <begin position="1106"/>
        <end position="1116"/>
    </location>
</feature>
<feature type="domain" description="C2H2-type" evidence="14">
    <location>
        <begin position="650"/>
        <end position="678"/>
    </location>
</feature>
<evidence type="ECO:0000256" key="10">
    <source>
        <dbReference type="ARBA" id="ARBA00023242"/>
    </source>
</evidence>
<dbReference type="FunFam" id="3.30.160.60:FF:000912">
    <property type="entry name" value="Zinc finger protein 660"/>
    <property type="match status" value="1"/>
</dbReference>
<feature type="domain" description="C2H2-type" evidence="14">
    <location>
        <begin position="589"/>
        <end position="617"/>
    </location>
</feature>
<feature type="region of interest" description="Disordered" evidence="12">
    <location>
        <begin position="491"/>
        <end position="579"/>
    </location>
</feature>
<dbReference type="FunFam" id="3.30.160.60:FF:001818">
    <property type="entry name" value="GDNF-inducible zinc finger protein 1 isoform X1"/>
    <property type="match status" value="2"/>
</dbReference>
<dbReference type="OrthoDB" id="1095242at2759"/>
<evidence type="ECO:0000259" key="14">
    <source>
        <dbReference type="PROSITE" id="PS50157"/>
    </source>
</evidence>
<gene>
    <name evidence="15" type="ORF">MATL_G00201810</name>
</gene>
<feature type="domain" description="C2H2-type" evidence="14">
    <location>
        <begin position="1220"/>
        <end position="1247"/>
    </location>
</feature>
<protein>
    <submittedName>
        <fullName evidence="15">Uncharacterized protein</fullName>
    </submittedName>
</protein>
<dbReference type="Pfam" id="PF13912">
    <property type="entry name" value="zf-C2H2_6"/>
    <property type="match status" value="2"/>
</dbReference>
<evidence type="ECO:0000256" key="3">
    <source>
        <dbReference type="ARBA" id="ARBA00022723"/>
    </source>
</evidence>
<comment type="caution">
    <text evidence="15">The sequence shown here is derived from an EMBL/GenBank/DDBJ whole genome shotgun (WGS) entry which is preliminary data.</text>
</comment>
<dbReference type="Gene3D" id="3.30.160.60">
    <property type="entry name" value="Classic Zinc Finger"/>
    <property type="match status" value="21"/>
</dbReference>
<feature type="domain" description="C2H2-type" evidence="14">
    <location>
        <begin position="1248"/>
        <end position="1275"/>
    </location>
</feature>
<feature type="domain" description="C2H2-type" evidence="14">
    <location>
        <begin position="1388"/>
        <end position="1415"/>
    </location>
</feature>
<feature type="region of interest" description="Disordered" evidence="12">
    <location>
        <begin position="140"/>
        <end position="164"/>
    </location>
</feature>
<keyword evidence="16" id="KW-1185">Reference proteome</keyword>
<dbReference type="PANTHER" id="PTHR16515">
    <property type="entry name" value="PR DOMAIN ZINC FINGER PROTEIN"/>
    <property type="match status" value="1"/>
</dbReference>
<feature type="compositionally biased region" description="Basic and acidic residues" evidence="12">
    <location>
        <begin position="534"/>
        <end position="551"/>
    </location>
</feature>
<dbReference type="FunFam" id="3.30.160.60:FF:000557">
    <property type="entry name" value="zinc finger and SCAN domain-containing protein 29"/>
    <property type="match status" value="2"/>
</dbReference>
<dbReference type="PANTHER" id="PTHR16515:SF56">
    <property type="entry name" value="GDNF-INDUCIBLE ZINC FINGER PROTEIN 1"/>
    <property type="match status" value="1"/>
</dbReference>
<dbReference type="FunFam" id="3.30.160.60:FF:001289">
    <property type="entry name" value="Zinc finger protein 574"/>
    <property type="match status" value="2"/>
</dbReference>
<feature type="compositionally biased region" description="Acidic residues" evidence="12">
    <location>
        <begin position="517"/>
        <end position="533"/>
    </location>
</feature>
<feature type="compositionally biased region" description="Basic and acidic residues" evidence="12">
    <location>
        <begin position="491"/>
        <end position="511"/>
    </location>
</feature>
<evidence type="ECO:0000256" key="6">
    <source>
        <dbReference type="ARBA" id="ARBA00022833"/>
    </source>
</evidence>
<dbReference type="PROSITE" id="PS50097">
    <property type="entry name" value="BTB"/>
    <property type="match status" value="1"/>
</dbReference>
<accession>A0A9D3T453</accession>
<evidence type="ECO:0000256" key="11">
    <source>
        <dbReference type="PROSITE-ProRule" id="PRU00042"/>
    </source>
</evidence>
<evidence type="ECO:0000313" key="16">
    <source>
        <dbReference type="Proteomes" id="UP001046870"/>
    </source>
</evidence>
<dbReference type="PROSITE" id="PS50157">
    <property type="entry name" value="ZINC_FINGER_C2H2_2"/>
    <property type="match status" value="25"/>
</dbReference>
<keyword evidence="5 11" id="KW-0863">Zinc-finger</keyword>
<dbReference type="Pfam" id="PF00096">
    <property type="entry name" value="zf-C2H2"/>
    <property type="match status" value="14"/>
</dbReference>
<dbReference type="EMBL" id="JAFDVH010000018">
    <property type="protein sequence ID" value="KAG7460724.1"/>
    <property type="molecule type" value="Genomic_DNA"/>
</dbReference>
<feature type="domain" description="C2H2-type" evidence="14">
    <location>
        <begin position="1276"/>
        <end position="1303"/>
    </location>
</feature>
<dbReference type="SUPFAM" id="SSF57667">
    <property type="entry name" value="beta-beta-alpha zinc fingers"/>
    <property type="match status" value="12"/>
</dbReference>
<reference evidence="15" key="1">
    <citation type="submission" date="2021-01" db="EMBL/GenBank/DDBJ databases">
        <authorList>
            <person name="Zahm M."/>
            <person name="Roques C."/>
            <person name="Cabau C."/>
            <person name="Klopp C."/>
            <person name="Donnadieu C."/>
            <person name="Jouanno E."/>
            <person name="Lampietro C."/>
            <person name="Louis A."/>
            <person name="Herpin A."/>
            <person name="Echchiki A."/>
            <person name="Berthelot C."/>
            <person name="Parey E."/>
            <person name="Roest-Crollius H."/>
            <person name="Braasch I."/>
            <person name="Postlethwait J."/>
            <person name="Bobe J."/>
            <person name="Montfort J."/>
            <person name="Bouchez O."/>
            <person name="Begum T."/>
            <person name="Mejri S."/>
            <person name="Adams A."/>
            <person name="Chen W.-J."/>
            <person name="Guiguen Y."/>
        </authorList>
    </citation>
    <scope>NUCLEOTIDE SEQUENCE</scope>
    <source>
        <strain evidence="15">YG-15Mar2019-1</strain>
        <tissue evidence="15">Brain</tissue>
    </source>
</reference>
<dbReference type="GO" id="GO:0000122">
    <property type="term" value="P:negative regulation of transcription by RNA polymerase II"/>
    <property type="evidence" value="ECO:0007669"/>
    <property type="project" value="UniProtKB-ARBA"/>
</dbReference>
<feature type="domain" description="C2H2-type" evidence="14">
    <location>
        <begin position="708"/>
        <end position="735"/>
    </location>
</feature>
<name>A0A9D3T453_MEGAT</name>
<keyword evidence="4" id="KW-0677">Repeat</keyword>
<feature type="domain" description="C2H2-type" evidence="14">
    <location>
        <begin position="285"/>
        <end position="313"/>
    </location>
</feature>
<feature type="region of interest" description="Disordered" evidence="12">
    <location>
        <begin position="396"/>
        <end position="436"/>
    </location>
</feature>
<feature type="domain" description="C2H2-type" evidence="14">
    <location>
        <begin position="1304"/>
        <end position="1331"/>
    </location>
</feature>
<keyword evidence="8" id="KW-0238">DNA-binding</keyword>
<evidence type="ECO:0000256" key="7">
    <source>
        <dbReference type="ARBA" id="ARBA00023015"/>
    </source>
</evidence>